<evidence type="ECO:0000256" key="1">
    <source>
        <dbReference type="SAM" id="SignalP"/>
    </source>
</evidence>
<feature type="chain" id="PRO_5014824480" evidence="1">
    <location>
        <begin position="28"/>
        <end position="138"/>
    </location>
</feature>
<accession>A0A2M4C6W3</accession>
<dbReference type="AlphaFoldDB" id="A0A2M4C6W3"/>
<name>A0A2M4C6W3_9DIPT</name>
<organism evidence="2">
    <name type="scientific">Anopheles marajoara</name>
    <dbReference type="NCBI Taxonomy" id="58244"/>
    <lineage>
        <taxon>Eukaryota</taxon>
        <taxon>Metazoa</taxon>
        <taxon>Ecdysozoa</taxon>
        <taxon>Arthropoda</taxon>
        <taxon>Hexapoda</taxon>
        <taxon>Insecta</taxon>
        <taxon>Pterygota</taxon>
        <taxon>Neoptera</taxon>
        <taxon>Endopterygota</taxon>
        <taxon>Diptera</taxon>
        <taxon>Nematocera</taxon>
        <taxon>Culicoidea</taxon>
        <taxon>Culicidae</taxon>
        <taxon>Anophelinae</taxon>
        <taxon>Anopheles</taxon>
    </lineage>
</organism>
<keyword evidence="1" id="KW-0732">Signal</keyword>
<feature type="signal peptide" evidence="1">
    <location>
        <begin position="1"/>
        <end position="27"/>
    </location>
</feature>
<evidence type="ECO:0000313" key="2">
    <source>
        <dbReference type="EMBL" id="MBW60975.1"/>
    </source>
</evidence>
<reference evidence="2" key="1">
    <citation type="submission" date="2018-01" db="EMBL/GenBank/DDBJ databases">
        <title>An insight into the sialome of Amazonian anophelines.</title>
        <authorList>
            <person name="Ribeiro J.M."/>
            <person name="Scarpassa V."/>
            <person name="Calvo E."/>
        </authorList>
    </citation>
    <scope>NUCLEOTIDE SEQUENCE</scope>
    <source>
        <tissue evidence="2">Salivary glands</tissue>
    </source>
</reference>
<sequence>MIIFCSLFPDIFKVLALSLAAPLLVLAMERASKRERENHDDTTTSAPRRATTFDVTIRGTKCVSTHSSSEPHNNQSSWIGGGRFFPRNSMLFWSVLVTQPKSGNTDVTHTRGHTHTHHSWFRGNTFADSTPRSTDFKA</sequence>
<dbReference type="EMBL" id="GGFJ01011834">
    <property type="protein sequence ID" value="MBW60975.1"/>
    <property type="molecule type" value="Transcribed_RNA"/>
</dbReference>
<protein>
    <submittedName>
        <fullName evidence="2">Putative secreted protein</fullName>
    </submittedName>
</protein>
<proteinExistence type="predicted"/>